<dbReference type="SUPFAM" id="SSF54637">
    <property type="entry name" value="Thioesterase/thiol ester dehydrase-isomerase"/>
    <property type="match status" value="2"/>
</dbReference>
<dbReference type="InterPro" id="IPR052389">
    <property type="entry name" value="Sec_Metab_Biosynth-Assoc"/>
</dbReference>
<name>A0A7K3WLN0_9ACTN</name>
<protein>
    <submittedName>
        <fullName evidence="3">Thioesterase family protein</fullName>
    </submittedName>
</protein>
<sequence length="280" mass="28665">MLQTHDQDSGFARSTAVRRDHEGRLTAQLDGGWEVGGGILNGGYLLAVAARAAVLSSPHPHAVALAASYLRAGAAGPAHLQVTPGPTGRTLAHSTVVLADEAGPVISVQATTGTLDPGPQTYTDDDTAPPSVTPVEDCIDVAAAAAGGSTVPGVVAPGLLAELDCRLDPATAGWAVGAPAGEAVMRAWVRLADGRDPDPLSLVALLDCLPPSIWGAGTLGWAPTVQLQALVRALPAPGWCLVESRTGQVAGGWIDEDYRVWDATGRLVAVSRQLARTPRP</sequence>
<dbReference type="Proteomes" id="UP000470470">
    <property type="component" value="Unassembled WGS sequence"/>
</dbReference>
<dbReference type="PANTHER" id="PTHR38110:SF1">
    <property type="entry name" value="THIOESTERASE DOMAIN-CONTAINING PROTEIN"/>
    <property type="match status" value="1"/>
</dbReference>
<feature type="domain" description="Acyl-CoA thioesterase-like C-terminal" evidence="2">
    <location>
        <begin position="148"/>
        <end position="275"/>
    </location>
</feature>
<keyword evidence="4" id="KW-1185">Reference proteome</keyword>
<evidence type="ECO:0000259" key="1">
    <source>
        <dbReference type="Pfam" id="PF13622"/>
    </source>
</evidence>
<reference evidence="3 4" key="1">
    <citation type="submission" date="2020-02" db="EMBL/GenBank/DDBJ databases">
        <title>The whole genome sequence of CPCC 205119.</title>
        <authorList>
            <person name="Jiang Z."/>
        </authorList>
    </citation>
    <scope>NUCLEOTIDE SEQUENCE [LARGE SCALE GENOMIC DNA]</scope>
    <source>
        <strain evidence="3 4">CPCC 205119</strain>
    </source>
</reference>
<dbReference type="InterPro" id="IPR049450">
    <property type="entry name" value="ACOT8-like_C"/>
</dbReference>
<proteinExistence type="predicted"/>
<dbReference type="Gene3D" id="2.40.160.210">
    <property type="entry name" value="Acyl-CoA thioesterase, double hotdog domain"/>
    <property type="match status" value="1"/>
</dbReference>
<dbReference type="InterPro" id="IPR049449">
    <property type="entry name" value="TesB_ACOT8-like_N"/>
</dbReference>
<organism evidence="3 4">
    <name type="scientific">Goekera deserti</name>
    <dbReference type="NCBI Taxonomy" id="2497753"/>
    <lineage>
        <taxon>Bacteria</taxon>
        <taxon>Bacillati</taxon>
        <taxon>Actinomycetota</taxon>
        <taxon>Actinomycetes</taxon>
        <taxon>Geodermatophilales</taxon>
        <taxon>Geodermatophilaceae</taxon>
        <taxon>Goekera</taxon>
    </lineage>
</organism>
<accession>A0A7K3WLN0</accession>
<feature type="domain" description="Acyl-CoA thioesterase-like N-terminal HotDog" evidence="1">
    <location>
        <begin position="30"/>
        <end position="112"/>
    </location>
</feature>
<dbReference type="Pfam" id="PF20789">
    <property type="entry name" value="4HBT_3C"/>
    <property type="match status" value="1"/>
</dbReference>
<dbReference type="EMBL" id="JAAGWK010000035">
    <property type="protein sequence ID" value="NEL56433.1"/>
    <property type="molecule type" value="Genomic_DNA"/>
</dbReference>
<evidence type="ECO:0000313" key="4">
    <source>
        <dbReference type="Proteomes" id="UP000470470"/>
    </source>
</evidence>
<evidence type="ECO:0000313" key="3">
    <source>
        <dbReference type="EMBL" id="NEL56433.1"/>
    </source>
</evidence>
<comment type="caution">
    <text evidence="3">The sequence shown here is derived from an EMBL/GenBank/DDBJ whole genome shotgun (WGS) entry which is preliminary data.</text>
</comment>
<dbReference type="Pfam" id="PF13622">
    <property type="entry name" value="4HBT_3"/>
    <property type="match status" value="1"/>
</dbReference>
<dbReference type="RefSeq" id="WP_162393574.1">
    <property type="nucleotide sequence ID" value="NZ_JAABOZ010000011.1"/>
</dbReference>
<gene>
    <name evidence="3" type="ORF">G1H19_20910</name>
</gene>
<dbReference type="InterPro" id="IPR029069">
    <property type="entry name" value="HotDog_dom_sf"/>
</dbReference>
<dbReference type="PANTHER" id="PTHR38110">
    <property type="entry name" value="CHROMOSOME 23, WHOLE GENOME SHOTGUN SEQUENCE"/>
    <property type="match status" value="1"/>
</dbReference>
<evidence type="ECO:0000259" key="2">
    <source>
        <dbReference type="Pfam" id="PF20789"/>
    </source>
</evidence>
<dbReference type="InterPro" id="IPR042171">
    <property type="entry name" value="Acyl-CoA_hotdog"/>
</dbReference>
<dbReference type="AlphaFoldDB" id="A0A7K3WLN0"/>